<accession>A0AAU7T7G0</accession>
<dbReference type="PANTHER" id="PTHR23513">
    <property type="entry name" value="INTEGRAL MEMBRANE EFFLUX PROTEIN-RELATED"/>
    <property type="match status" value="1"/>
</dbReference>
<keyword evidence="2" id="KW-1003">Cell membrane</keyword>
<sequence>MANRPTIREVVAVAEFRALWIAHAQSRLGDQLARVAIAVLVFDRTASALLTAVTYALSFLPPLVSAPLLTGLADRFPRRTVMVVTELVRAALTATMAIPGLPIAVLIVLLVAVVSLQPLYSAARNALLPDVLEGDRFVVGVGLASATDSVVQVLGFAVGGLLVSLTGSHVALGINAATFLVSSTMIRTGLRHRDVPAGARRTVGRSVSAGVRLIWTDRRLRSLLGLLYLYGFYLAPEGLAAPYAAQAGGGDAAVGLLMAADPVGAMIGSVLLSRWLPARWRSRSLGPLAVASAVPLAVSAVLPSVPGAVGLWVLVGVLSSYTMLAHATFVRLVPNDQRGQVVGLASAGLQAAQGLGVAAAGVLADLTSPATAIALMGATGGALAILAGHSWSRTQRHADAKEPNQSPPTHS</sequence>
<feature type="transmembrane region" description="Helical" evidence="6">
    <location>
        <begin position="309"/>
        <end position="329"/>
    </location>
</feature>
<keyword evidence="4 6" id="KW-1133">Transmembrane helix</keyword>
<feature type="transmembrane region" description="Helical" evidence="6">
    <location>
        <begin position="252"/>
        <end position="272"/>
    </location>
</feature>
<dbReference type="AlphaFoldDB" id="A0AAU7T7G0"/>
<feature type="transmembrane region" description="Helical" evidence="6">
    <location>
        <begin position="90"/>
        <end position="114"/>
    </location>
</feature>
<name>A0AAU7T7G0_9ACTN</name>
<dbReference type="GO" id="GO:0005886">
    <property type="term" value="C:plasma membrane"/>
    <property type="evidence" value="ECO:0007669"/>
    <property type="project" value="UniProtKB-SubCell"/>
</dbReference>
<dbReference type="GO" id="GO:0022857">
    <property type="term" value="F:transmembrane transporter activity"/>
    <property type="evidence" value="ECO:0007669"/>
    <property type="project" value="InterPro"/>
</dbReference>
<feature type="transmembrane region" description="Helical" evidence="6">
    <location>
        <begin position="48"/>
        <end position="69"/>
    </location>
</feature>
<feature type="transmembrane region" description="Helical" evidence="6">
    <location>
        <begin position="370"/>
        <end position="391"/>
    </location>
</feature>
<comment type="subcellular location">
    <subcellularLocation>
        <location evidence="1">Cell membrane</location>
        <topology evidence="1">Multi-pass membrane protein</topology>
    </subcellularLocation>
</comment>
<evidence type="ECO:0000256" key="5">
    <source>
        <dbReference type="ARBA" id="ARBA00023136"/>
    </source>
</evidence>
<evidence type="ECO:0000313" key="7">
    <source>
        <dbReference type="EMBL" id="XBV22784.1"/>
    </source>
</evidence>
<organism evidence="7">
    <name type="scientific">Kribbella sp. HUAS MG21</name>
    <dbReference type="NCBI Taxonomy" id="3160966"/>
    <lineage>
        <taxon>Bacteria</taxon>
        <taxon>Bacillati</taxon>
        <taxon>Actinomycetota</taxon>
        <taxon>Actinomycetes</taxon>
        <taxon>Propionibacteriales</taxon>
        <taxon>Kribbellaceae</taxon>
        <taxon>Kribbella</taxon>
    </lineage>
</organism>
<dbReference type="RefSeq" id="WP_350275624.1">
    <property type="nucleotide sequence ID" value="NZ_CP158165.1"/>
</dbReference>
<dbReference type="Pfam" id="PF07690">
    <property type="entry name" value="MFS_1"/>
    <property type="match status" value="1"/>
</dbReference>
<dbReference type="PANTHER" id="PTHR23513:SF11">
    <property type="entry name" value="STAPHYLOFERRIN A TRANSPORTER"/>
    <property type="match status" value="1"/>
</dbReference>
<dbReference type="InterPro" id="IPR011701">
    <property type="entry name" value="MFS"/>
</dbReference>
<reference evidence="7" key="1">
    <citation type="submission" date="2024-06" db="EMBL/GenBank/DDBJ databases">
        <title>Kribbella sp. strain HUAS MG21 genome sequences.</title>
        <authorList>
            <person name="Mo P."/>
        </authorList>
    </citation>
    <scope>NUCLEOTIDE SEQUENCE</scope>
    <source>
        <strain evidence="7">HUAS MG21</strain>
    </source>
</reference>
<evidence type="ECO:0000256" key="2">
    <source>
        <dbReference type="ARBA" id="ARBA00022475"/>
    </source>
</evidence>
<evidence type="ECO:0000256" key="6">
    <source>
        <dbReference type="SAM" id="Phobius"/>
    </source>
</evidence>
<proteinExistence type="predicted"/>
<dbReference type="EMBL" id="CP158165">
    <property type="protein sequence ID" value="XBV22784.1"/>
    <property type="molecule type" value="Genomic_DNA"/>
</dbReference>
<protein>
    <submittedName>
        <fullName evidence="7">MFS transporter</fullName>
    </submittedName>
</protein>
<keyword evidence="3 6" id="KW-0812">Transmembrane</keyword>
<evidence type="ECO:0000256" key="4">
    <source>
        <dbReference type="ARBA" id="ARBA00022989"/>
    </source>
</evidence>
<feature type="transmembrane region" description="Helical" evidence="6">
    <location>
        <begin position="341"/>
        <end position="364"/>
    </location>
</feature>
<evidence type="ECO:0000256" key="1">
    <source>
        <dbReference type="ARBA" id="ARBA00004651"/>
    </source>
</evidence>
<dbReference type="SUPFAM" id="SSF103473">
    <property type="entry name" value="MFS general substrate transporter"/>
    <property type="match status" value="1"/>
</dbReference>
<dbReference type="InterPro" id="IPR036259">
    <property type="entry name" value="MFS_trans_sf"/>
</dbReference>
<feature type="transmembrane region" description="Helical" evidence="6">
    <location>
        <begin position="222"/>
        <end position="240"/>
    </location>
</feature>
<feature type="transmembrane region" description="Helical" evidence="6">
    <location>
        <begin position="284"/>
        <end position="303"/>
    </location>
</feature>
<evidence type="ECO:0000256" key="3">
    <source>
        <dbReference type="ARBA" id="ARBA00022692"/>
    </source>
</evidence>
<keyword evidence="5 6" id="KW-0472">Membrane</keyword>
<gene>
    <name evidence="7" type="ORF">ABN611_29990</name>
</gene>
<dbReference type="Gene3D" id="1.20.1250.20">
    <property type="entry name" value="MFS general substrate transporter like domains"/>
    <property type="match status" value="1"/>
</dbReference>
<feature type="transmembrane region" description="Helical" evidence="6">
    <location>
        <begin position="153"/>
        <end position="181"/>
    </location>
</feature>
<dbReference type="CDD" id="cd06173">
    <property type="entry name" value="MFS_MefA_like"/>
    <property type="match status" value="1"/>
</dbReference>